<proteinExistence type="predicted"/>
<protein>
    <submittedName>
        <fullName evidence="1">Uncharacterized protein</fullName>
    </submittedName>
</protein>
<name>A0A1J4S8T4_9BACT</name>
<dbReference type="InterPro" id="IPR032586">
    <property type="entry name" value="UxaE"/>
</dbReference>
<dbReference type="Pfam" id="PF16257">
    <property type="entry name" value="UxaE"/>
    <property type="match status" value="1"/>
</dbReference>
<accession>A0A1J4S8T4</accession>
<sequence>MIKKMEESAVELREKFTYTVPSVLHRYPIFGMGYRSPWRIGNILQAKIAKKYALNVMLAQQSSREIERTGRSFRDVIDSATISAYETKLIIPWGADGDHLRNEKEVEDAVKW</sequence>
<dbReference type="GO" id="GO:0016853">
    <property type="term" value="F:isomerase activity"/>
    <property type="evidence" value="ECO:0007669"/>
    <property type="project" value="InterPro"/>
</dbReference>
<dbReference type="STRING" id="1817893.AUJ66_08480"/>
<dbReference type="Proteomes" id="UP000182278">
    <property type="component" value="Unassembled WGS sequence"/>
</dbReference>
<dbReference type="EMBL" id="MNUO01000130">
    <property type="protein sequence ID" value="OIN95720.1"/>
    <property type="molecule type" value="Genomic_DNA"/>
</dbReference>
<evidence type="ECO:0000313" key="1">
    <source>
        <dbReference type="EMBL" id="OIN95720.1"/>
    </source>
</evidence>
<dbReference type="AlphaFoldDB" id="A0A1J4S8T4"/>
<organism evidence="1 2">
    <name type="scientific">Candidatus Desantisbacteria bacterium CG1_02_38_46</name>
    <dbReference type="NCBI Taxonomy" id="1817893"/>
    <lineage>
        <taxon>Bacteria</taxon>
        <taxon>Candidatus Desantisiibacteriota</taxon>
    </lineage>
</organism>
<reference evidence="1 2" key="1">
    <citation type="journal article" date="2016" name="Environ. Microbiol.">
        <title>Genomic resolution of a cold subsurface aquifer community provides metabolic insights for novel microbes adapted to high CO concentrations.</title>
        <authorList>
            <person name="Probst A.J."/>
            <person name="Castelle C.J."/>
            <person name="Singh A."/>
            <person name="Brown C.T."/>
            <person name="Anantharaman K."/>
            <person name="Sharon I."/>
            <person name="Hug L.A."/>
            <person name="Burstein D."/>
            <person name="Emerson J.B."/>
            <person name="Thomas B.C."/>
            <person name="Banfield J.F."/>
        </authorList>
    </citation>
    <scope>NUCLEOTIDE SEQUENCE [LARGE SCALE GENOMIC DNA]</scope>
    <source>
        <strain evidence="1">CG1_02_38_46</strain>
    </source>
</reference>
<gene>
    <name evidence="1" type="ORF">AUJ66_08480</name>
</gene>
<comment type="caution">
    <text evidence="1">The sequence shown here is derived from an EMBL/GenBank/DDBJ whole genome shotgun (WGS) entry which is preliminary data.</text>
</comment>
<evidence type="ECO:0000313" key="2">
    <source>
        <dbReference type="Proteomes" id="UP000182278"/>
    </source>
</evidence>